<comment type="caution">
    <text evidence="1">The sequence shown here is derived from an EMBL/GenBank/DDBJ whole genome shotgun (WGS) entry which is preliminary data.</text>
</comment>
<reference evidence="1 2" key="1">
    <citation type="submission" date="2009-11" db="EMBL/GenBank/DDBJ databases">
        <authorList>
            <person name="Weinstock G."/>
            <person name="Sodergren E."/>
            <person name="Clifton S."/>
            <person name="Fulton L."/>
            <person name="Fulton B."/>
            <person name="Courtney L."/>
            <person name="Fronick C."/>
            <person name="Harrison M."/>
            <person name="Strong C."/>
            <person name="Farmer C."/>
            <person name="Delahaunty K."/>
            <person name="Markovic C."/>
            <person name="Hall O."/>
            <person name="Minx P."/>
            <person name="Tomlinson C."/>
            <person name="Mitreva M."/>
            <person name="Nelson J."/>
            <person name="Hou S."/>
            <person name="Wollam A."/>
            <person name="Pepin K.H."/>
            <person name="Johnson M."/>
            <person name="Bhonagiri V."/>
            <person name="Nash W.E."/>
            <person name="Warren W."/>
            <person name="Chinwalla A."/>
            <person name="Mardis E.R."/>
            <person name="Wilson R.K."/>
        </authorList>
    </citation>
    <scope>NUCLEOTIDE SEQUENCE [LARGE SCALE GENOMIC DNA]</scope>
    <source>
        <strain evidence="1 2">DSM 20093</strain>
    </source>
</reference>
<dbReference type="EMBL" id="ABXB03000001">
    <property type="protein sequence ID" value="EFA23651.1"/>
    <property type="molecule type" value="Genomic_DNA"/>
</dbReference>
<evidence type="ECO:0000313" key="1">
    <source>
        <dbReference type="EMBL" id="EFA23651.1"/>
    </source>
</evidence>
<gene>
    <name evidence="1" type="ORF">BIFGAL_02756</name>
</gene>
<sequence length="67" mass="7698">MPLPQHNTHHHELLRIALTERHGCVPACETRNRAADGQRSTTPLCGRTYDNGSDPWHMAWIRAIDQR</sequence>
<proteinExistence type="predicted"/>
<dbReference type="Proteomes" id="UP000003656">
    <property type="component" value="Unassembled WGS sequence"/>
</dbReference>
<evidence type="ECO:0000313" key="2">
    <source>
        <dbReference type="Proteomes" id="UP000003656"/>
    </source>
</evidence>
<organism evidence="1 2">
    <name type="scientific">Bifidobacterium gallicum DSM 20093 = LMG 11596</name>
    <dbReference type="NCBI Taxonomy" id="561180"/>
    <lineage>
        <taxon>Bacteria</taxon>
        <taxon>Bacillati</taxon>
        <taxon>Actinomycetota</taxon>
        <taxon>Actinomycetes</taxon>
        <taxon>Bifidobacteriales</taxon>
        <taxon>Bifidobacteriaceae</taxon>
        <taxon>Bifidobacterium</taxon>
    </lineage>
</organism>
<dbReference type="AlphaFoldDB" id="D1NSJ9"/>
<name>D1NSJ9_9BIFI</name>
<accession>D1NSJ9</accession>
<protein>
    <submittedName>
        <fullName evidence="1">Uncharacterized protein</fullName>
    </submittedName>
</protein>